<keyword evidence="4" id="KW-1185">Reference proteome</keyword>
<feature type="transmembrane region" description="Helical" evidence="1">
    <location>
        <begin position="87"/>
        <end position="106"/>
    </location>
</feature>
<feature type="chain" id="PRO_5005580489" evidence="2">
    <location>
        <begin position="24"/>
        <end position="141"/>
    </location>
</feature>
<keyword evidence="1" id="KW-1133">Transmembrane helix</keyword>
<name>A0A0L8ANY5_9BACT</name>
<dbReference type="AlphaFoldDB" id="A0A0L8ANY5"/>
<feature type="transmembrane region" description="Helical" evidence="1">
    <location>
        <begin position="60"/>
        <end position="80"/>
    </location>
</feature>
<evidence type="ECO:0000256" key="2">
    <source>
        <dbReference type="SAM" id="SignalP"/>
    </source>
</evidence>
<dbReference type="OrthoDB" id="676158at2"/>
<accession>A0A0L8ANY5</accession>
<evidence type="ECO:0000256" key="1">
    <source>
        <dbReference type="SAM" id="Phobius"/>
    </source>
</evidence>
<dbReference type="EMBL" id="JSVA01000004">
    <property type="protein sequence ID" value="KOF03961.1"/>
    <property type="molecule type" value="Genomic_DNA"/>
</dbReference>
<sequence>MKAHWIKVFLRLALSMAFLSAVADRFGFWPAEISTWGNMEAFLAYTESMVPWAPESLVPFMGWSATILEVIFAIFLILGFKTKLTAQLSGALLLVFGLSMVFSFGLKAPLDYSVFSAAAAAFGLSLIKKPFLEIDQLTEKK</sequence>
<keyword evidence="1" id="KW-0812">Transmembrane</keyword>
<dbReference type="Proteomes" id="UP000036908">
    <property type="component" value="Unassembled WGS sequence"/>
</dbReference>
<reference evidence="4" key="1">
    <citation type="submission" date="2014-11" db="EMBL/GenBank/DDBJ databases">
        <title>Genome sequencing of Roseivirga sp. D-25.</title>
        <authorList>
            <person name="Selvaratnam C."/>
            <person name="Thevarajoo S."/>
            <person name="Goh K.M."/>
            <person name="Eee R."/>
            <person name="Chan K.-G."/>
            <person name="Chong C.S."/>
        </authorList>
    </citation>
    <scope>NUCLEOTIDE SEQUENCE [LARGE SCALE GENOMIC DNA]</scope>
    <source>
        <strain evidence="4">D-25</strain>
    </source>
</reference>
<dbReference type="PATRIC" id="fig|1566026.4.peg.2338"/>
<dbReference type="RefSeq" id="WP_053222180.1">
    <property type="nucleotide sequence ID" value="NZ_JSVA01000004.1"/>
</dbReference>
<proteinExistence type="predicted"/>
<organism evidence="3 4">
    <name type="scientific">Roseivirga seohaensis subsp. aquiponti</name>
    <dbReference type="NCBI Taxonomy" id="1566026"/>
    <lineage>
        <taxon>Bacteria</taxon>
        <taxon>Pseudomonadati</taxon>
        <taxon>Bacteroidota</taxon>
        <taxon>Cytophagia</taxon>
        <taxon>Cytophagales</taxon>
        <taxon>Roseivirgaceae</taxon>
        <taxon>Roseivirga</taxon>
    </lineage>
</organism>
<evidence type="ECO:0000313" key="4">
    <source>
        <dbReference type="Proteomes" id="UP000036908"/>
    </source>
</evidence>
<protein>
    <submittedName>
        <fullName evidence="3">DoxX family protein</fullName>
    </submittedName>
</protein>
<gene>
    <name evidence="3" type="ORF">OB69_02845</name>
</gene>
<keyword evidence="2" id="KW-0732">Signal</keyword>
<evidence type="ECO:0000313" key="3">
    <source>
        <dbReference type="EMBL" id="KOF03961.1"/>
    </source>
</evidence>
<keyword evidence="1" id="KW-0472">Membrane</keyword>
<feature type="signal peptide" evidence="2">
    <location>
        <begin position="1"/>
        <end position="23"/>
    </location>
</feature>
<comment type="caution">
    <text evidence="3">The sequence shown here is derived from an EMBL/GenBank/DDBJ whole genome shotgun (WGS) entry which is preliminary data.</text>
</comment>